<dbReference type="AlphaFoldDB" id="A0A453J9H4"/>
<reference evidence="3" key="2">
    <citation type="journal article" date="2017" name="Nat. Plants">
        <title>The Aegilops tauschii genome reveals multiple impacts of transposons.</title>
        <authorList>
            <person name="Zhao G."/>
            <person name="Zou C."/>
            <person name="Li K."/>
            <person name="Wang K."/>
            <person name="Li T."/>
            <person name="Gao L."/>
            <person name="Zhang X."/>
            <person name="Wang H."/>
            <person name="Yang Z."/>
            <person name="Liu X."/>
            <person name="Jiang W."/>
            <person name="Mao L."/>
            <person name="Kong X."/>
            <person name="Jiao Y."/>
            <person name="Jia J."/>
        </authorList>
    </citation>
    <scope>NUCLEOTIDE SEQUENCE [LARGE SCALE GENOMIC DNA]</scope>
    <source>
        <strain evidence="3">cv. AL8/78</strain>
    </source>
</reference>
<dbReference type="EnsemblPlants" id="AET4Gv20844300.6">
    <property type="protein sequence ID" value="AET4Gv20844300.6"/>
    <property type="gene ID" value="AET4Gv20844300"/>
</dbReference>
<dbReference type="Proteomes" id="UP000015105">
    <property type="component" value="Chromosome 4D"/>
</dbReference>
<evidence type="ECO:0000313" key="3">
    <source>
        <dbReference type="Proteomes" id="UP000015105"/>
    </source>
</evidence>
<reference evidence="2" key="4">
    <citation type="submission" date="2019-03" db="UniProtKB">
        <authorList>
            <consortium name="EnsemblPlants"/>
        </authorList>
    </citation>
    <scope>IDENTIFICATION</scope>
</reference>
<sequence>MTRKVFGWLVARDRYWMANRLEQCGLQHPTDCPFCDQQLENLQHILLGSVYLQRRCGRLSPGIGESLSESLQWTTTWWIGGRERKLQVALMTFR</sequence>
<evidence type="ECO:0000259" key="1">
    <source>
        <dbReference type="Pfam" id="PF13966"/>
    </source>
</evidence>
<feature type="domain" description="Reverse transcriptase zinc-binding" evidence="1">
    <location>
        <begin position="4"/>
        <end position="50"/>
    </location>
</feature>
<name>A0A453J9H4_AEGTS</name>
<reference evidence="2" key="5">
    <citation type="journal article" date="2021" name="G3 (Bethesda)">
        <title>Aegilops tauschii genome assembly Aet v5.0 features greater sequence contiguity and improved annotation.</title>
        <authorList>
            <person name="Wang L."/>
            <person name="Zhu T."/>
            <person name="Rodriguez J.C."/>
            <person name="Deal K.R."/>
            <person name="Dubcovsky J."/>
            <person name="McGuire P.E."/>
            <person name="Lux T."/>
            <person name="Spannagl M."/>
            <person name="Mayer K.F.X."/>
            <person name="Baldrich P."/>
            <person name="Meyers B.C."/>
            <person name="Huo N."/>
            <person name="Gu Y.Q."/>
            <person name="Zhou H."/>
            <person name="Devos K.M."/>
            <person name="Bennetzen J.L."/>
            <person name="Unver T."/>
            <person name="Budak H."/>
            <person name="Gulick P.J."/>
            <person name="Galiba G."/>
            <person name="Kalapos B."/>
            <person name="Nelson D.R."/>
            <person name="Li P."/>
            <person name="You F.M."/>
            <person name="Luo M.C."/>
            <person name="Dvorak J."/>
        </authorList>
    </citation>
    <scope>NUCLEOTIDE SEQUENCE [LARGE SCALE GENOMIC DNA]</scope>
    <source>
        <strain evidence="2">cv. AL8/78</strain>
    </source>
</reference>
<reference evidence="2" key="3">
    <citation type="journal article" date="2017" name="Nature">
        <title>Genome sequence of the progenitor of the wheat D genome Aegilops tauschii.</title>
        <authorList>
            <person name="Luo M.C."/>
            <person name="Gu Y.Q."/>
            <person name="Puiu D."/>
            <person name="Wang H."/>
            <person name="Twardziok S.O."/>
            <person name="Deal K.R."/>
            <person name="Huo N."/>
            <person name="Zhu T."/>
            <person name="Wang L."/>
            <person name="Wang Y."/>
            <person name="McGuire P.E."/>
            <person name="Liu S."/>
            <person name="Long H."/>
            <person name="Ramasamy R.K."/>
            <person name="Rodriguez J.C."/>
            <person name="Van S.L."/>
            <person name="Yuan L."/>
            <person name="Wang Z."/>
            <person name="Xia Z."/>
            <person name="Xiao L."/>
            <person name="Anderson O.D."/>
            <person name="Ouyang S."/>
            <person name="Liang Y."/>
            <person name="Zimin A.V."/>
            <person name="Pertea G."/>
            <person name="Qi P."/>
            <person name="Bennetzen J.L."/>
            <person name="Dai X."/>
            <person name="Dawson M.W."/>
            <person name="Muller H.G."/>
            <person name="Kugler K."/>
            <person name="Rivarola-Duarte L."/>
            <person name="Spannagl M."/>
            <person name="Mayer K.F.X."/>
            <person name="Lu F.H."/>
            <person name="Bevan M.W."/>
            <person name="Leroy P."/>
            <person name="Li P."/>
            <person name="You F.M."/>
            <person name="Sun Q."/>
            <person name="Liu Z."/>
            <person name="Lyons E."/>
            <person name="Wicker T."/>
            <person name="Salzberg S.L."/>
            <person name="Devos K.M."/>
            <person name="Dvorak J."/>
        </authorList>
    </citation>
    <scope>NUCLEOTIDE SEQUENCE [LARGE SCALE GENOMIC DNA]</scope>
    <source>
        <strain evidence="2">cv. AL8/78</strain>
    </source>
</reference>
<organism evidence="2 3">
    <name type="scientific">Aegilops tauschii subsp. strangulata</name>
    <name type="common">Goatgrass</name>
    <dbReference type="NCBI Taxonomy" id="200361"/>
    <lineage>
        <taxon>Eukaryota</taxon>
        <taxon>Viridiplantae</taxon>
        <taxon>Streptophyta</taxon>
        <taxon>Embryophyta</taxon>
        <taxon>Tracheophyta</taxon>
        <taxon>Spermatophyta</taxon>
        <taxon>Magnoliopsida</taxon>
        <taxon>Liliopsida</taxon>
        <taxon>Poales</taxon>
        <taxon>Poaceae</taxon>
        <taxon>BOP clade</taxon>
        <taxon>Pooideae</taxon>
        <taxon>Triticodae</taxon>
        <taxon>Triticeae</taxon>
        <taxon>Triticinae</taxon>
        <taxon>Aegilops</taxon>
    </lineage>
</organism>
<dbReference type="Gramene" id="AET4Gv20844300.6">
    <property type="protein sequence ID" value="AET4Gv20844300.6"/>
    <property type="gene ID" value="AET4Gv20844300"/>
</dbReference>
<keyword evidence="3" id="KW-1185">Reference proteome</keyword>
<dbReference type="Pfam" id="PF13966">
    <property type="entry name" value="zf-RVT"/>
    <property type="match status" value="1"/>
</dbReference>
<accession>A0A453J9H4</accession>
<reference evidence="3" key="1">
    <citation type="journal article" date="2014" name="Science">
        <title>Ancient hybridizations among the ancestral genomes of bread wheat.</title>
        <authorList>
            <consortium name="International Wheat Genome Sequencing Consortium,"/>
            <person name="Marcussen T."/>
            <person name="Sandve S.R."/>
            <person name="Heier L."/>
            <person name="Spannagl M."/>
            <person name="Pfeifer M."/>
            <person name="Jakobsen K.S."/>
            <person name="Wulff B.B."/>
            <person name="Steuernagel B."/>
            <person name="Mayer K.F."/>
            <person name="Olsen O.A."/>
        </authorList>
    </citation>
    <scope>NUCLEOTIDE SEQUENCE [LARGE SCALE GENOMIC DNA]</scope>
    <source>
        <strain evidence="3">cv. AL8/78</strain>
    </source>
</reference>
<evidence type="ECO:0000313" key="2">
    <source>
        <dbReference type="EnsemblPlants" id="AET4Gv20844300.6"/>
    </source>
</evidence>
<proteinExistence type="predicted"/>
<dbReference type="InterPro" id="IPR026960">
    <property type="entry name" value="RVT-Znf"/>
</dbReference>
<protein>
    <recommendedName>
        <fullName evidence="1">Reverse transcriptase zinc-binding domain-containing protein</fullName>
    </recommendedName>
</protein>